<keyword evidence="10" id="KW-1185">Reference proteome</keyword>
<dbReference type="GO" id="GO:0003676">
    <property type="term" value="F:nucleic acid binding"/>
    <property type="evidence" value="ECO:0007669"/>
    <property type="project" value="InterPro"/>
</dbReference>
<evidence type="ECO:0000256" key="5">
    <source>
        <dbReference type="ARBA" id="ARBA00022801"/>
    </source>
</evidence>
<keyword evidence="3" id="KW-0479">Metal-binding</keyword>
<reference evidence="9" key="1">
    <citation type="journal article" date="2020" name="Stud. Mycol.">
        <title>101 Dothideomycetes genomes: a test case for predicting lifestyles and emergence of pathogens.</title>
        <authorList>
            <person name="Haridas S."/>
            <person name="Albert R."/>
            <person name="Binder M."/>
            <person name="Bloem J."/>
            <person name="Labutti K."/>
            <person name="Salamov A."/>
            <person name="Andreopoulos B."/>
            <person name="Baker S."/>
            <person name="Barry K."/>
            <person name="Bills G."/>
            <person name="Bluhm B."/>
            <person name="Cannon C."/>
            <person name="Castanera R."/>
            <person name="Culley D."/>
            <person name="Daum C."/>
            <person name="Ezra D."/>
            <person name="Gonzalez J."/>
            <person name="Henrissat B."/>
            <person name="Kuo A."/>
            <person name="Liang C."/>
            <person name="Lipzen A."/>
            <person name="Lutzoni F."/>
            <person name="Magnuson J."/>
            <person name="Mondo S."/>
            <person name="Nolan M."/>
            <person name="Ohm R."/>
            <person name="Pangilinan J."/>
            <person name="Park H.-J."/>
            <person name="Ramirez L."/>
            <person name="Alfaro M."/>
            <person name="Sun H."/>
            <person name="Tritt A."/>
            <person name="Yoshinaga Y."/>
            <person name="Zwiers L.-H."/>
            <person name="Turgeon B."/>
            <person name="Goodwin S."/>
            <person name="Spatafora J."/>
            <person name="Crous P."/>
            <person name="Grigoriev I."/>
        </authorList>
    </citation>
    <scope>NUCLEOTIDE SEQUENCE</scope>
    <source>
        <strain evidence="9">CBS 473.64</strain>
    </source>
</reference>
<dbReference type="GO" id="GO:0016788">
    <property type="term" value="F:hydrolase activity, acting on ester bonds"/>
    <property type="evidence" value="ECO:0007669"/>
    <property type="project" value="InterPro"/>
</dbReference>
<feature type="chain" id="PRO_5025560072" evidence="8">
    <location>
        <begin position="18"/>
        <end position="324"/>
    </location>
</feature>
<evidence type="ECO:0000256" key="1">
    <source>
        <dbReference type="ARBA" id="ARBA00009547"/>
    </source>
</evidence>
<dbReference type="OrthoDB" id="441446at2759"/>
<evidence type="ECO:0000313" key="10">
    <source>
        <dbReference type="Proteomes" id="UP000799753"/>
    </source>
</evidence>
<evidence type="ECO:0000256" key="8">
    <source>
        <dbReference type="SAM" id="SignalP"/>
    </source>
</evidence>
<dbReference type="GO" id="GO:0046872">
    <property type="term" value="F:metal ion binding"/>
    <property type="evidence" value="ECO:0007669"/>
    <property type="project" value="UniProtKB-KW"/>
</dbReference>
<name>A0A6A6RSE2_9PLEO</name>
<keyword evidence="6" id="KW-1015">Disulfide bond</keyword>
<dbReference type="EMBL" id="MU006790">
    <property type="protein sequence ID" value="KAF2638280.1"/>
    <property type="molecule type" value="Genomic_DNA"/>
</dbReference>
<accession>A0A6A6RSE2</accession>
<keyword evidence="8" id="KW-0732">Signal</keyword>
<keyword evidence="2" id="KW-0540">Nuclease</keyword>
<gene>
    <name evidence="9" type="ORF">P280DRAFT_471396</name>
</gene>
<evidence type="ECO:0000256" key="6">
    <source>
        <dbReference type="ARBA" id="ARBA00023157"/>
    </source>
</evidence>
<dbReference type="PANTHER" id="PTHR33146:SF26">
    <property type="entry name" value="ENDONUCLEASE 4"/>
    <property type="match status" value="1"/>
</dbReference>
<comment type="similarity">
    <text evidence="1">Belongs to the nuclease type I family.</text>
</comment>
<keyword evidence="7" id="KW-0325">Glycoprotein</keyword>
<keyword evidence="4" id="KW-0255">Endonuclease</keyword>
<dbReference type="PANTHER" id="PTHR33146">
    <property type="entry name" value="ENDONUCLEASE 4"/>
    <property type="match status" value="1"/>
</dbReference>
<dbReference type="GO" id="GO:0004519">
    <property type="term" value="F:endonuclease activity"/>
    <property type="evidence" value="ECO:0007669"/>
    <property type="project" value="UniProtKB-KW"/>
</dbReference>
<dbReference type="Proteomes" id="UP000799753">
    <property type="component" value="Unassembled WGS sequence"/>
</dbReference>
<sequence length="324" mass="35303">MKYILSSSIVLAATAAAWNTDVHNQIGFMAETFLTPHTTSILGHILEPQYNGSIGRAAAWADGYAHTDEGRFSYQWHWIDSHDHPPQDCHVNYVQDCASGGCVVSAIANQTGILRECVEDVKARARTGSFMAGGDANLTCSYALKWVSHFLGDIAQPLHASGKAAGGNFVKVTFGNISTELHAVWDGYIPYFAASIPPHHRFSNTTLAPFFAGLVSRIRKDQFYEAPYMWTACTDPATPVECALRWASESNRLDCEYVYGRLDEKADLKEDGYAVGAVPIVELQIAKAALRLGMWLNNLVGGDVQGEGEAWSGTIKGQVVLGEL</sequence>
<evidence type="ECO:0000256" key="4">
    <source>
        <dbReference type="ARBA" id="ARBA00022759"/>
    </source>
</evidence>
<evidence type="ECO:0000313" key="9">
    <source>
        <dbReference type="EMBL" id="KAF2638280.1"/>
    </source>
</evidence>
<evidence type="ECO:0000256" key="2">
    <source>
        <dbReference type="ARBA" id="ARBA00022722"/>
    </source>
</evidence>
<dbReference type="InterPro" id="IPR003154">
    <property type="entry name" value="S1/P1nuclease"/>
</dbReference>
<keyword evidence="5" id="KW-0378">Hydrolase</keyword>
<protein>
    <submittedName>
        <fullName evidence="9">Phospholipase C/P1 nuclease</fullName>
    </submittedName>
</protein>
<organism evidence="9 10">
    <name type="scientific">Massarina eburnea CBS 473.64</name>
    <dbReference type="NCBI Taxonomy" id="1395130"/>
    <lineage>
        <taxon>Eukaryota</taxon>
        <taxon>Fungi</taxon>
        <taxon>Dikarya</taxon>
        <taxon>Ascomycota</taxon>
        <taxon>Pezizomycotina</taxon>
        <taxon>Dothideomycetes</taxon>
        <taxon>Pleosporomycetidae</taxon>
        <taxon>Pleosporales</taxon>
        <taxon>Massarineae</taxon>
        <taxon>Massarinaceae</taxon>
        <taxon>Massarina</taxon>
    </lineage>
</organism>
<dbReference type="AlphaFoldDB" id="A0A6A6RSE2"/>
<feature type="signal peptide" evidence="8">
    <location>
        <begin position="1"/>
        <end position="17"/>
    </location>
</feature>
<dbReference type="GO" id="GO:0006308">
    <property type="term" value="P:DNA catabolic process"/>
    <property type="evidence" value="ECO:0007669"/>
    <property type="project" value="InterPro"/>
</dbReference>
<dbReference type="CDD" id="cd11010">
    <property type="entry name" value="S1-P1_nuclease"/>
    <property type="match status" value="1"/>
</dbReference>
<dbReference type="InterPro" id="IPR008947">
    <property type="entry name" value="PLipase_C/P1_nuclease_dom_sf"/>
</dbReference>
<dbReference type="Gene3D" id="1.10.575.10">
    <property type="entry name" value="P1 Nuclease"/>
    <property type="match status" value="1"/>
</dbReference>
<dbReference type="Pfam" id="PF02265">
    <property type="entry name" value="S1-P1_nuclease"/>
    <property type="match status" value="1"/>
</dbReference>
<proteinExistence type="inferred from homology"/>
<dbReference type="SUPFAM" id="SSF48537">
    <property type="entry name" value="Phospholipase C/P1 nuclease"/>
    <property type="match status" value="1"/>
</dbReference>
<evidence type="ECO:0000256" key="7">
    <source>
        <dbReference type="ARBA" id="ARBA00023180"/>
    </source>
</evidence>
<evidence type="ECO:0000256" key="3">
    <source>
        <dbReference type="ARBA" id="ARBA00022723"/>
    </source>
</evidence>